<evidence type="ECO:0000256" key="1">
    <source>
        <dbReference type="ARBA" id="ARBA00022729"/>
    </source>
</evidence>
<dbReference type="AlphaFoldDB" id="C5CIL6"/>
<dbReference type="eggNOG" id="COG1649">
    <property type="taxonomic scope" value="Bacteria"/>
</dbReference>
<protein>
    <recommendedName>
        <fullName evidence="6">Glycosyl hydrolase-like 10 domain-containing protein</fullName>
    </recommendedName>
</protein>
<dbReference type="CDD" id="cd03143">
    <property type="entry name" value="A4_beta-galactosidase_middle_domain"/>
    <property type="match status" value="1"/>
</dbReference>
<dbReference type="GO" id="GO:0016052">
    <property type="term" value="P:carbohydrate catabolic process"/>
    <property type="evidence" value="ECO:0007669"/>
    <property type="project" value="InterPro"/>
</dbReference>
<feature type="domain" description="Carbohydrate-binding" evidence="3">
    <location>
        <begin position="812"/>
        <end position="959"/>
    </location>
</feature>
<dbReference type="Gene3D" id="3.40.50.880">
    <property type="match status" value="1"/>
</dbReference>
<organism evidence="4 5">
    <name type="scientific">Kosmotoga olearia (strain ATCC BAA-1733 / DSM 21960 / TBF 19.5.1)</name>
    <dbReference type="NCBI Taxonomy" id="521045"/>
    <lineage>
        <taxon>Bacteria</taxon>
        <taxon>Thermotogati</taxon>
        <taxon>Thermotogota</taxon>
        <taxon>Thermotogae</taxon>
        <taxon>Kosmotogales</taxon>
        <taxon>Kosmotogaceae</taxon>
        <taxon>Kosmotoga</taxon>
    </lineage>
</organism>
<dbReference type="Pfam" id="PF06452">
    <property type="entry name" value="CBM9_1"/>
    <property type="match status" value="1"/>
</dbReference>
<feature type="domain" description="Glycosyl hydrolase-like 10" evidence="2">
    <location>
        <begin position="329"/>
        <end position="597"/>
    </location>
</feature>
<dbReference type="HOGENOM" id="CLU_306246_0_0_0"/>
<sequence>MTNEVMVMKRYFLLVVVLVISVLAYSNIAVFVSKTTENFYGRAAYMDILNGTFAALDKGMIPYKIITTDEILSGVPEDISLLIIPSNAAITDDEAAVLDKFLLRGGRVVAGYEATLRYPNFNLRPNYTLGNYLGIKSPQWARGEYKYMKLTEEGKKFFGNNVPEYIKMPRGFTFIFDLDGAKPLAVWTKDTEGTPTSSKKNCAIAMTESGIFFGENIFLIAEASDELTTIFNTAVRKLAELPPADINVTKIKLQKLKEKLLTVQQSLYLLEEAMKSKDFESMKLKLSQIEKRIETLSLNENTVLEQIEELGRELTTFSYSLLPSRVVQTRAIWLDHGAMAATGGPENLRKTIEKLAHLGFNVLLPEVIWKGTTISPKLTVYPQNEEFKDWEEDPLEIIIEEAHKYDMEVHAWTWTFAVGYLGESNELMNKNPHLVEKDRFGRTFAEGDNVKRAGFFSHSNPKARELIKSAIKEVVEKYPEIDGINLDYIRYENSDIIDHGYDDYSVKAFKEETGIDPFKIEKYTKEEVLWHLWRENQVTSFVKEISEELKAIKPTIIISADVINLPTGAQHKFKQNWVLWAKNGYVDALFPMAYTPSSDDLRIMIEAEKSAVSGKVFLYPGMSLFVNRDTESVLKQLKILSEELDGLSMFALSYIDDFDNTILSKGLFRKKAVPAHSEPVKIIPAYYEELKNLTEIWLEKGSITREEISWFNNWFEAILEMAKNDEKLDDIWNAVIKMKREVSSNIKDMTNARVIIDTLYSITDTFRPRWYIQSRKGKKPYKAVKPEQMIVVEKPIPIPRMEIFKTDIAPKIDGNANDIAWTHASWSSPFVTYDHGKEVMNKTYVKLVYDDKYLYVLYKAEESDISGMQIVSGKRDTRVYLGDSVECFVWPDEKNKVYYHFVISADGTVYDEIGFDSKWNGYIKAASKVYEDHWIVEIKLDLEELGIDPSSNRPFRMNFNRSRWRGKTPLYTGWSCTYGSFHTLDRFGYVIFK</sequence>
<dbReference type="InterPro" id="IPR029062">
    <property type="entry name" value="Class_I_gatase-like"/>
</dbReference>
<evidence type="ECO:0000259" key="3">
    <source>
        <dbReference type="Pfam" id="PF06452"/>
    </source>
</evidence>
<dbReference type="GO" id="GO:0004553">
    <property type="term" value="F:hydrolase activity, hydrolyzing O-glycosyl compounds"/>
    <property type="evidence" value="ECO:0007669"/>
    <property type="project" value="InterPro"/>
</dbReference>
<dbReference type="CAZy" id="CBM9">
    <property type="family name" value="Carbohydrate-Binding Module Family 9"/>
</dbReference>
<keyword evidence="5" id="KW-1185">Reference proteome</keyword>
<dbReference type="SUPFAM" id="SSF49344">
    <property type="entry name" value="CBD9-like"/>
    <property type="match status" value="1"/>
</dbReference>
<evidence type="ECO:0008006" key="6">
    <source>
        <dbReference type="Google" id="ProtNLM"/>
    </source>
</evidence>
<reference evidence="4 5" key="1">
    <citation type="submission" date="2009-06" db="EMBL/GenBank/DDBJ databases">
        <title>Complete sequence of Thermotogales bacterium TBF 19.5.1.</title>
        <authorList>
            <consortium name="US DOE Joint Genome Institute"/>
            <person name="Lucas S."/>
            <person name="Copeland A."/>
            <person name="Lapidus A."/>
            <person name="Glavina del Rio T."/>
            <person name="Tice H."/>
            <person name="Bruce D."/>
            <person name="Goodwin L."/>
            <person name="Pitluck S."/>
            <person name="Chertkov O."/>
            <person name="Brettin T."/>
            <person name="Detter J.C."/>
            <person name="Han C."/>
            <person name="Schmutz J."/>
            <person name="Larimer F."/>
            <person name="Land M."/>
            <person name="Hauser L."/>
            <person name="Kyrpides N."/>
            <person name="Ovchinnikova G."/>
            <person name="Noll K."/>
        </authorList>
    </citation>
    <scope>NUCLEOTIDE SEQUENCE [LARGE SCALE GENOMIC DNA]</scope>
    <source>
        <strain evidence="5">ATCC BAA-1733 / DSM 21960 / TBF 19.5.1</strain>
    </source>
</reference>
<gene>
    <name evidence="4" type="ordered locus">Kole_1178</name>
</gene>
<dbReference type="EMBL" id="CP001634">
    <property type="protein sequence ID" value="ACR79878.1"/>
    <property type="molecule type" value="Genomic_DNA"/>
</dbReference>
<dbReference type="Proteomes" id="UP000002382">
    <property type="component" value="Chromosome"/>
</dbReference>
<keyword evidence="1" id="KW-0732">Signal</keyword>
<dbReference type="InterPro" id="IPR010502">
    <property type="entry name" value="Carb-bd_dom_fam9"/>
</dbReference>
<evidence type="ECO:0000259" key="2">
    <source>
        <dbReference type="Pfam" id="PF02638"/>
    </source>
</evidence>
<dbReference type="PANTHER" id="PTHR43405">
    <property type="entry name" value="GLYCOSYL HYDROLASE DIGH"/>
    <property type="match status" value="1"/>
</dbReference>
<dbReference type="InterPro" id="IPR052177">
    <property type="entry name" value="Divisome_Glycosyl_Hydrolase"/>
</dbReference>
<evidence type="ECO:0000313" key="5">
    <source>
        <dbReference type="Proteomes" id="UP000002382"/>
    </source>
</evidence>
<dbReference type="SUPFAM" id="SSF51445">
    <property type="entry name" value="(Trans)glycosidases"/>
    <property type="match status" value="1"/>
</dbReference>
<proteinExistence type="predicted"/>
<dbReference type="PANTHER" id="PTHR43405:SF1">
    <property type="entry name" value="GLYCOSYL HYDROLASE DIGH"/>
    <property type="match status" value="1"/>
</dbReference>
<dbReference type="Gene3D" id="3.20.20.80">
    <property type="entry name" value="Glycosidases"/>
    <property type="match status" value="1"/>
</dbReference>
<evidence type="ECO:0000313" key="4">
    <source>
        <dbReference type="EMBL" id="ACR79878.1"/>
    </source>
</evidence>
<dbReference type="Gene3D" id="2.60.40.1190">
    <property type="match status" value="1"/>
</dbReference>
<dbReference type="CDD" id="cd09620">
    <property type="entry name" value="CBM9_like_3"/>
    <property type="match status" value="1"/>
</dbReference>
<dbReference type="Pfam" id="PF02638">
    <property type="entry name" value="GHL10"/>
    <property type="match status" value="1"/>
</dbReference>
<dbReference type="GO" id="GO:0030246">
    <property type="term" value="F:carbohydrate binding"/>
    <property type="evidence" value="ECO:0007669"/>
    <property type="project" value="InterPro"/>
</dbReference>
<dbReference type="KEGG" id="kol:Kole_1178"/>
<dbReference type="STRING" id="521045.Kole_1178"/>
<name>C5CIL6_KOSOT</name>
<accession>C5CIL6</accession>
<dbReference type="InterPro" id="IPR017853">
    <property type="entry name" value="GH"/>
</dbReference>
<dbReference type="InterPro" id="IPR003790">
    <property type="entry name" value="GHL10"/>
</dbReference>
<reference evidence="4 5" key="2">
    <citation type="journal article" date="2011" name="J. Bacteriol.">
        <title>Genome Sequence of Kosmotoga olearia Strain TBF 19.5.1, a Thermophilic Bacterium with a Wide Growth Temperature Range, Isolated from the Troll B Oil Platform in the North Sea.</title>
        <authorList>
            <person name="Swithers K.S."/>
            <person name="Dipippo J.L."/>
            <person name="Bruce D.C."/>
            <person name="Detter C."/>
            <person name="Tapia R."/>
            <person name="Han S."/>
            <person name="Goodwin L.A."/>
            <person name="Han J."/>
            <person name="Woyke T."/>
            <person name="Pitluck S."/>
            <person name="Pennacchio L."/>
            <person name="Nolan M."/>
            <person name="Mikhailova N."/>
            <person name="Land M.L."/>
            <person name="Nesbo C.L."/>
            <person name="Gogarten J.P."/>
            <person name="Noll K.M."/>
        </authorList>
    </citation>
    <scope>NUCLEOTIDE SEQUENCE [LARGE SCALE GENOMIC DNA]</scope>
    <source>
        <strain evidence="5">ATCC BAA-1733 / DSM 21960 / TBF 19.5.1</strain>
    </source>
</reference>